<evidence type="ECO:0000313" key="2">
    <source>
        <dbReference type="EnsemblMetazoa" id="AMAM018821-PA"/>
    </source>
</evidence>
<accession>A0A182T3E3</accession>
<evidence type="ECO:0000256" key="1">
    <source>
        <dbReference type="SAM" id="MobiDB-lite"/>
    </source>
</evidence>
<dbReference type="Proteomes" id="UP000075901">
    <property type="component" value="Unassembled WGS sequence"/>
</dbReference>
<keyword evidence="3" id="KW-1185">Reference proteome</keyword>
<proteinExistence type="predicted"/>
<dbReference type="VEuPathDB" id="VectorBase:AMAM018821"/>
<protein>
    <submittedName>
        <fullName evidence="2">Uncharacterized protein</fullName>
    </submittedName>
</protein>
<feature type="region of interest" description="Disordered" evidence="1">
    <location>
        <begin position="1"/>
        <end position="123"/>
    </location>
</feature>
<organism evidence="2 3">
    <name type="scientific">Anopheles maculatus</name>
    <dbReference type="NCBI Taxonomy" id="74869"/>
    <lineage>
        <taxon>Eukaryota</taxon>
        <taxon>Metazoa</taxon>
        <taxon>Ecdysozoa</taxon>
        <taxon>Arthropoda</taxon>
        <taxon>Hexapoda</taxon>
        <taxon>Insecta</taxon>
        <taxon>Pterygota</taxon>
        <taxon>Neoptera</taxon>
        <taxon>Endopterygota</taxon>
        <taxon>Diptera</taxon>
        <taxon>Nematocera</taxon>
        <taxon>Culicoidea</taxon>
        <taxon>Culicidae</taxon>
        <taxon>Anophelinae</taxon>
        <taxon>Anopheles</taxon>
        <taxon>Anopheles maculatus group</taxon>
    </lineage>
</organism>
<sequence length="123" mass="13276">MGHIRTRAAGERGSGPKLLQPVANDSGPTLGPVHQGEPNSLGPDRGSRPTAHRLSRYASKQQQLRTTAAFRRDRRNHTGNGGRQRFVHRKDNQTNGESLQLPLDAGSQREGHLQGAACGGINI</sequence>
<dbReference type="EnsemblMetazoa" id="AMAM018821-RA">
    <property type="protein sequence ID" value="AMAM018821-PA"/>
    <property type="gene ID" value="AMAM018821"/>
</dbReference>
<reference evidence="3" key="1">
    <citation type="submission" date="2013-09" db="EMBL/GenBank/DDBJ databases">
        <title>The Genome Sequence of Anopheles maculatus species B.</title>
        <authorList>
            <consortium name="The Broad Institute Genomics Platform"/>
            <person name="Neafsey D.E."/>
            <person name="Besansky N."/>
            <person name="Howell P."/>
            <person name="Walton C."/>
            <person name="Young S.K."/>
            <person name="Zeng Q."/>
            <person name="Gargeya S."/>
            <person name="Fitzgerald M."/>
            <person name="Haas B."/>
            <person name="Abouelleil A."/>
            <person name="Allen A.W."/>
            <person name="Alvarado L."/>
            <person name="Arachchi H.M."/>
            <person name="Berlin A.M."/>
            <person name="Chapman S.B."/>
            <person name="Gainer-Dewar J."/>
            <person name="Goldberg J."/>
            <person name="Griggs A."/>
            <person name="Gujja S."/>
            <person name="Hansen M."/>
            <person name="Howarth C."/>
            <person name="Imamovic A."/>
            <person name="Ireland A."/>
            <person name="Larimer J."/>
            <person name="McCowan C."/>
            <person name="Murphy C."/>
            <person name="Pearson M."/>
            <person name="Poon T.W."/>
            <person name="Priest M."/>
            <person name="Roberts A."/>
            <person name="Saif S."/>
            <person name="Shea T."/>
            <person name="Sisk P."/>
            <person name="Sykes S."/>
            <person name="Wortman J."/>
            <person name="Nusbaum C."/>
            <person name="Birren B."/>
        </authorList>
    </citation>
    <scope>NUCLEOTIDE SEQUENCE [LARGE SCALE GENOMIC DNA]</scope>
    <source>
        <strain evidence="3">maculatus3</strain>
    </source>
</reference>
<name>A0A182T3E3_9DIPT</name>
<reference evidence="2" key="2">
    <citation type="submission" date="2020-05" db="UniProtKB">
        <authorList>
            <consortium name="EnsemblMetazoa"/>
        </authorList>
    </citation>
    <scope>IDENTIFICATION</scope>
    <source>
        <strain evidence="2">maculatus3</strain>
    </source>
</reference>
<dbReference type="AlphaFoldDB" id="A0A182T3E3"/>
<evidence type="ECO:0000313" key="3">
    <source>
        <dbReference type="Proteomes" id="UP000075901"/>
    </source>
</evidence>